<dbReference type="InterPro" id="IPR008969">
    <property type="entry name" value="CarboxyPept-like_regulatory"/>
</dbReference>
<evidence type="ECO:0000313" key="7">
    <source>
        <dbReference type="EMBL" id="GAA4519020.1"/>
    </source>
</evidence>
<dbReference type="Pfam" id="PF14905">
    <property type="entry name" value="OMP_b-brl_3"/>
    <property type="match status" value="1"/>
</dbReference>
<feature type="region of interest" description="Disordered" evidence="4">
    <location>
        <begin position="336"/>
        <end position="356"/>
    </location>
</feature>
<comment type="caution">
    <text evidence="7">The sequence shown here is derived from an EMBL/GenBank/DDBJ whole genome shotgun (WGS) entry which is preliminary data.</text>
</comment>
<dbReference type="Gene3D" id="2.60.40.1120">
    <property type="entry name" value="Carboxypeptidase-like, regulatory domain"/>
    <property type="match status" value="1"/>
</dbReference>
<protein>
    <submittedName>
        <fullName evidence="7">TonB-dependent receptor</fullName>
    </submittedName>
</protein>
<feature type="signal peptide" evidence="5">
    <location>
        <begin position="1"/>
        <end position="21"/>
    </location>
</feature>
<name>A0ABP8R5R9_9SPHI</name>
<evidence type="ECO:0000256" key="5">
    <source>
        <dbReference type="SAM" id="SignalP"/>
    </source>
</evidence>
<dbReference type="Gene3D" id="2.40.170.20">
    <property type="entry name" value="TonB-dependent receptor, beta-barrel domain"/>
    <property type="match status" value="1"/>
</dbReference>
<dbReference type="RefSeq" id="WP_345068315.1">
    <property type="nucleotide sequence ID" value="NZ_BAABGR010000035.1"/>
</dbReference>
<gene>
    <name evidence="7" type="ORF">GCM10023173_21360</name>
</gene>
<keyword evidence="8" id="KW-1185">Reference proteome</keyword>
<dbReference type="InterPro" id="IPR036942">
    <property type="entry name" value="Beta-barrel_TonB_sf"/>
</dbReference>
<keyword evidence="2" id="KW-0472">Membrane</keyword>
<organism evidence="7 8">
    <name type="scientific">Sphingobacterium thermophilum</name>
    <dbReference type="NCBI Taxonomy" id="768534"/>
    <lineage>
        <taxon>Bacteria</taxon>
        <taxon>Pseudomonadati</taxon>
        <taxon>Bacteroidota</taxon>
        <taxon>Sphingobacteriia</taxon>
        <taxon>Sphingobacteriales</taxon>
        <taxon>Sphingobacteriaceae</taxon>
        <taxon>Sphingobacterium</taxon>
    </lineage>
</organism>
<evidence type="ECO:0000256" key="4">
    <source>
        <dbReference type="SAM" id="MobiDB-lite"/>
    </source>
</evidence>
<evidence type="ECO:0000259" key="6">
    <source>
        <dbReference type="Pfam" id="PF14905"/>
    </source>
</evidence>
<evidence type="ECO:0000256" key="2">
    <source>
        <dbReference type="ARBA" id="ARBA00023136"/>
    </source>
</evidence>
<evidence type="ECO:0000256" key="3">
    <source>
        <dbReference type="ARBA" id="ARBA00023237"/>
    </source>
</evidence>
<accession>A0ABP8R5R9</accession>
<reference evidence="8" key="1">
    <citation type="journal article" date="2019" name="Int. J. Syst. Evol. Microbiol.">
        <title>The Global Catalogue of Microorganisms (GCM) 10K type strain sequencing project: providing services to taxonomists for standard genome sequencing and annotation.</title>
        <authorList>
            <consortium name="The Broad Institute Genomics Platform"/>
            <consortium name="The Broad Institute Genome Sequencing Center for Infectious Disease"/>
            <person name="Wu L."/>
            <person name="Ma J."/>
        </authorList>
    </citation>
    <scope>NUCLEOTIDE SEQUENCE [LARGE SCALE GENOMIC DNA]</scope>
    <source>
        <strain evidence="8">JCM 17858</strain>
    </source>
</reference>
<dbReference type="InterPro" id="IPR041700">
    <property type="entry name" value="OMP_b-brl_3"/>
</dbReference>
<sequence length="898" mass="102459">MKFFVTLITSCLLTITCFAQANLTGKVLNRDDSKPLTNATIVLLNQDSILQYFVRANEDGNFEFKGIKPADYLLIVSYPKFEVYSQPIELDKNLNLKPILLSSRAHLIEEVVVKAKIPIRLKGDTIEYDAASFETEKNAKLEDLLRRLPGLTVSASGDITAHGKTVSKVLIDGEEFFGYDPKIAIRNIRADAVDKVQVYERKSEESELTGIDDGQRFQTVNVVLKEEARVGLFGNIEGHLGTEELYTANLFAAKFNRTERIGLTANTNNMGANAGGREGSLRMNSQITGEPRNTSVGANYENQFFQKKLNVNANYNFNDASNRNERERYNKEIISSEEVQETNSLSQNSNNNQGHSFRSIFRFRPNTKSNMDVHFNARKSQSSSWSASENYMINNSVDSIRDYRSENNSTGDSQSSEISINYRRRLKEGQALNLLLSNKFDESNQQSDVFQRTYLHKEDKETIVDQNRLSDSRNYNFNSQIHFSNRINQNLNYSLGYNLGFRHDKNKVDAFNKLANNDELDLQYSQNQINKSSNNTLLANLNFNAEKVSVSLSNRTNYRSQKLTDSYRDIDLSRNFWDNNLNLSGNYKISNRKNLSLNYQQNFDIPSFNQLQPLQPQTSAIFIQEGNPDLKRAVNNGFNINYNTISLMKGTSWNINSSINIKSNPIVNKRTVTDSVTISTYVNVSGKSSWNANLNTNYSLPLFQQIVQFNISSGVNYNNGFSYTRYQEPGSPIQGQYELNNTQNASLFTGISFNEQNSSGLDYDFSWRVTVNNQRNSLQRNLNSTNLITGGSSYLRYFFPKKFNVSANIHYNLEGPTKLYKESIQQFYANVELSKKLLKNESLVVSIKAFDIFNTYNTTNRSVSETEYSESTQLMLTRYILFGLKWDFNKNLGKKKNE</sequence>
<dbReference type="EMBL" id="BAABGR010000035">
    <property type="protein sequence ID" value="GAA4519020.1"/>
    <property type="molecule type" value="Genomic_DNA"/>
</dbReference>
<evidence type="ECO:0000313" key="8">
    <source>
        <dbReference type="Proteomes" id="UP001500394"/>
    </source>
</evidence>
<dbReference type="Pfam" id="PF13620">
    <property type="entry name" value="CarboxypepD_reg"/>
    <property type="match status" value="1"/>
</dbReference>
<feature type="chain" id="PRO_5047481564" evidence="5">
    <location>
        <begin position="22"/>
        <end position="898"/>
    </location>
</feature>
<feature type="domain" description="Outer membrane protein beta-barrel" evidence="6">
    <location>
        <begin position="427"/>
        <end position="778"/>
    </location>
</feature>
<feature type="compositionally biased region" description="Low complexity" evidence="4">
    <location>
        <begin position="343"/>
        <end position="353"/>
    </location>
</feature>
<comment type="subcellular location">
    <subcellularLocation>
        <location evidence="1">Cell outer membrane</location>
    </subcellularLocation>
</comment>
<keyword evidence="5" id="KW-0732">Signal</keyword>
<dbReference type="Proteomes" id="UP001500394">
    <property type="component" value="Unassembled WGS sequence"/>
</dbReference>
<proteinExistence type="predicted"/>
<evidence type="ECO:0000256" key="1">
    <source>
        <dbReference type="ARBA" id="ARBA00004442"/>
    </source>
</evidence>
<keyword evidence="3" id="KW-0998">Cell outer membrane</keyword>
<dbReference type="SUPFAM" id="SSF49464">
    <property type="entry name" value="Carboxypeptidase regulatory domain-like"/>
    <property type="match status" value="1"/>
</dbReference>
<dbReference type="SUPFAM" id="SSF56935">
    <property type="entry name" value="Porins"/>
    <property type="match status" value="1"/>
</dbReference>
<keyword evidence="7" id="KW-0675">Receptor</keyword>